<evidence type="ECO:0000256" key="2">
    <source>
        <dbReference type="SAM" id="SignalP"/>
    </source>
</evidence>
<comment type="caution">
    <text evidence="3">The sequence shown here is derived from an EMBL/GenBank/DDBJ whole genome shotgun (WGS) entry which is preliminary data.</text>
</comment>
<feature type="transmembrane region" description="Helical" evidence="1">
    <location>
        <begin position="80"/>
        <end position="103"/>
    </location>
</feature>
<keyword evidence="1" id="KW-1133">Transmembrane helix</keyword>
<dbReference type="EMBL" id="JAHUZD010000089">
    <property type="protein sequence ID" value="KAI3404687.2"/>
    <property type="molecule type" value="Genomic_DNA"/>
</dbReference>
<proteinExistence type="inferred from homology"/>
<gene>
    <name evidence="3" type="ORF">KGF56_002521</name>
</gene>
<evidence type="ECO:0000313" key="3">
    <source>
        <dbReference type="EMBL" id="KAI3404687.2"/>
    </source>
</evidence>
<dbReference type="GeneID" id="73380138"/>
<feature type="signal peptide" evidence="2">
    <location>
        <begin position="1"/>
        <end position="20"/>
    </location>
</feature>
<keyword evidence="2" id="KW-0732">Signal</keyword>
<dbReference type="GO" id="GO:0016020">
    <property type="term" value="C:membrane"/>
    <property type="evidence" value="ECO:0007669"/>
    <property type="project" value="UniProtKB-SubCell"/>
</dbReference>
<organism evidence="3 4">
    <name type="scientific">Candida oxycetoniae</name>
    <dbReference type="NCBI Taxonomy" id="497107"/>
    <lineage>
        <taxon>Eukaryota</taxon>
        <taxon>Fungi</taxon>
        <taxon>Dikarya</taxon>
        <taxon>Ascomycota</taxon>
        <taxon>Saccharomycotina</taxon>
        <taxon>Pichiomycetes</taxon>
        <taxon>Debaryomycetaceae</taxon>
        <taxon>Candida/Lodderomyces clade</taxon>
        <taxon>Candida</taxon>
    </lineage>
</organism>
<dbReference type="InterPro" id="IPR004345">
    <property type="entry name" value="TB2_DP1_HVA22"/>
</dbReference>
<sequence>MMGFFSVLNLLVSIVYPIIASCRSFEDYTLISNRVASQNFKIGGITVPLNLIYNPGGLNSVDANDEKVLQLHLISIQKWFIYWIVLACFELVESLFSVLVYLIPAYSVLRLGFNCWLVMPMISFGQRDSVGENAATFDNSVEWKKFTSNGAGLVFFSYIKPWMEKNIKIVNSLSADPSIVLSVFNLTSSLNLSNLLKKVRIGRNTEQNVSDVTGSVADYASALDSSFVMVMNIKNKFTGSGDNAETEAKGESADEEFDVINSEKPSAPEANVSKRTGYFW</sequence>
<accession>A0AAI9SXT5</accession>
<reference evidence="3" key="1">
    <citation type="journal article" date="2022" name="DNA Res.">
        <title>Genome analysis of five recently described species of the CUG-Ser clade uncovers Candida theae as a new hybrid lineage with pathogenic potential in the Candida parapsilosis species complex.</title>
        <authorList>
            <person name="Mixao V."/>
            <person name="Del Olmo V."/>
            <person name="Hegedusova E."/>
            <person name="Saus E."/>
            <person name="Pryszcz L."/>
            <person name="Cillingova A."/>
            <person name="Nosek J."/>
            <person name="Gabaldon T."/>
        </authorList>
    </citation>
    <scope>NUCLEOTIDE SEQUENCE</scope>
    <source>
        <strain evidence="3">CBS 10844</strain>
    </source>
</reference>
<keyword evidence="1" id="KW-0472">Membrane</keyword>
<dbReference type="PANTHER" id="PTHR12300:SF177">
    <property type="entry name" value="PROTEIN YOP1"/>
    <property type="match status" value="1"/>
</dbReference>
<keyword evidence="1" id="KW-0812">Transmembrane</keyword>
<dbReference type="RefSeq" id="XP_049180432.1">
    <property type="nucleotide sequence ID" value="XM_049323759.1"/>
</dbReference>
<evidence type="ECO:0000256" key="1">
    <source>
        <dbReference type="RuleBase" id="RU362006"/>
    </source>
</evidence>
<feature type="chain" id="PRO_5042607277" description="Protein YOP1" evidence="2">
    <location>
        <begin position="21"/>
        <end position="280"/>
    </location>
</feature>
<evidence type="ECO:0000313" key="4">
    <source>
        <dbReference type="Proteomes" id="UP001202479"/>
    </source>
</evidence>
<comment type="subcellular location">
    <subcellularLocation>
        <location evidence="1">Membrane</location>
        <topology evidence="1">Multi-pass membrane protein</topology>
    </subcellularLocation>
</comment>
<comment type="similarity">
    <text evidence="1">Belongs to the DP1 family.</text>
</comment>
<protein>
    <recommendedName>
        <fullName evidence="1">Protein YOP1</fullName>
    </recommendedName>
</protein>
<keyword evidence="4" id="KW-1185">Reference proteome</keyword>
<dbReference type="PANTHER" id="PTHR12300">
    <property type="entry name" value="HVA22-LIKE PROTEINS"/>
    <property type="match status" value="1"/>
</dbReference>
<dbReference type="Proteomes" id="UP001202479">
    <property type="component" value="Unassembled WGS sequence"/>
</dbReference>
<comment type="caution">
    <text evidence="1">Lacks conserved residue(s) required for the propagation of feature annotation.</text>
</comment>
<dbReference type="Pfam" id="PF03134">
    <property type="entry name" value="TB2_DP1_HVA22"/>
    <property type="match status" value="1"/>
</dbReference>
<name>A0AAI9SXT5_9ASCO</name>
<dbReference type="AlphaFoldDB" id="A0AAI9SXT5"/>